<comment type="caution">
    <text evidence="3">The sequence shown here is derived from an EMBL/GenBank/DDBJ whole genome shotgun (WGS) entry which is preliminary data.</text>
</comment>
<dbReference type="RefSeq" id="WP_197013943.1">
    <property type="nucleotide sequence ID" value="NZ_BAABES010000002.1"/>
</dbReference>
<dbReference type="Pfam" id="PF13581">
    <property type="entry name" value="HATPase_c_2"/>
    <property type="match status" value="1"/>
</dbReference>
<dbReference type="PANTHER" id="PTHR35526:SF3">
    <property type="entry name" value="ANTI-SIGMA-F FACTOR RSBW"/>
    <property type="match status" value="1"/>
</dbReference>
<dbReference type="PANTHER" id="PTHR35526">
    <property type="entry name" value="ANTI-SIGMA-F FACTOR RSBW-RELATED"/>
    <property type="match status" value="1"/>
</dbReference>
<dbReference type="InterPro" id="IPR036890">
    <property type="entry name" value="HATPase_C_sf"/>
</dbReference>
<dbReference type="Proteomes" id="UP000614047">
    <property type="component" value="Unassembled WGS sequence"/>
</dbReference>
<evidence type="ECO:0000259" key="2">
    <source>
        <dbReference type="Pfam" id="PF13581"/>
    </source>
</evidence>
<dbReference type="GO" id="GO:0004674">
    <property type="term" value="F:protein serine/threonine kinase activity"/>
    <property type="evidence" value="ECO:0007669"/>
    <property type="project" value="UniProtKB-KW"/>
</dbReference>
<evidence type="ECO:0000256" key="1">
    <source>
        <dbReference type="ARBA" id="ARBA00022527"/>
    </source>
</evidence>
<reference evidence="3" key="1">
    <citation type="submission" date="2020-11" db="EMBL/GenBank/DDBJ databases">
        <title>Sequencing the genomes of 1000 actinobacteria strains.</title>
        <authorList>
            <person name="Klenk H.-P."/>
        </authorList>
    </citation>
    <scope>NUCLEOTIDE SEQUENCE</scope>
    <source>
        <strain evidence="3">DSM 43175</strain>
    </source>
</reference>
<keyword evidence="1" id="KW-0418">Kinase</keyword>
<protein>
    <recommendedName>
        <fullName evidence="2">Histidine kinase/HSP90-like ATPase domain-containing protein</fullName>
    </recommendedName>
</protein>
<evidence type="ECO:0000313" key="3">
    <source>
        <dbReference type="EMBL" id="MBG6091654.1"/>
    </source>
</evidence>
<feature type="domain" description="Histidine kinase/HSP90-like ATPase" evidence="2">
    <location>
        <begin position="31"/>
        <end position="138"/>
    </location>
</feature>
<gene>
    <name evidence="3" type="ORF">IW256_005767</name>
</gene>
<keyword evidence="1" id="KW-0723">Serine/threonine-protein kinase</keyword>
<evidence type="ECO:0000313" key="4">
    <source>
        <dbReference type="Proteomes" id="UP000614047"/>
    </source>
</evidence>
<dbReference type="Gene3D" id="3.30.565.10">
    <property type="entry name" value="Histidine kinase-like ATPase, C-terminal domain"/>
    <property type="match status" value="1"/>
</dbReference>
<dbReference type="EMBL" id="JADOUA010000001">
    <property type="protein sequence ID" value="MBG6091654.1"/>
    <property type="molecule type" value="Genomic_DNA"/>
</dbReference>
<dbReference type="AlphaFoldDB" id="A0A931GT67"/>
<dbReference type="InterPro" id="IPR003594">
    <property type="entry name" value="HATPase_dom"/>
</dbReference>
<dbReference type="InterPro" id="IPR050267">
    <property type="entry name" value="Anti-sigma-factor_SerPK"/>
</dbReference>
<name>A0A931GT67_9ACTN</name>
<accession>A0A931GT67</accession>
<organism evidence="3 4">
    <name type="scientific">Actinomadura viridis</name>
    <dbReference type="NCBI Taxonomy" id="58110"/>
    <lineage>
        <taxon>Bacteria</taxon>
        <taxon>Bacillati</taxon>
        <taxon>Actinomycetota</taxon>
        <taxon>Actinomycetes</taxon>
        <taxon>Streptosporangiales</taxon>
        <taxon>Thermomonosporaceae</taxon>
        <taxon>Actinomadura</taxon>
    </lineage>
</organism>
<keyword evidence="4" id="KW-1185">Reference proteome</keyword>
<proteinExistence type="predicted"/>
<sequence length="166" mass="17526">MPASIAARRPGAAACPWTVRIWRLPGDRAEHRARDIVRRLLTRAGISAEGIADTELVVAELATNGLRHAAPPYELRVLFAGSRLRPIWCELADADPFLGRVPEMLREPAGNGDPDDLDTLIAGLSPGGRGLSLVHALTAGRCLAYPTSTCAGPGVGKAIGFAFPEA</sequence>
<keyword evidence="1" id="KW-0808">Transferase</keyword>
<dbReference type="CDD" id="cd16936">
    <property type="entry name" value="HATPase_RsbW-like"/>
    <property type="match status" value="1"/>
</dbReference>